<comment type="caution">
    <text evidence="2">The sequence shown here is derived from an EMBL/GenBank/DDBJ whole genome shotgun (WGS) entry which is preliminary data.</text>
</comment>
<dbReference type="STRING" id="1618647.UW30_C0008G0017"/>
<evidence type="ECO:0000313" key="3">
    <source>
        <dbReference type="Proteomes" id="UP000034736"/>
    </source>
</evidence>
<dbReference type="Proteomes" id="UP000034736">
    <property type="component" value="Unassembled WGS sequence"/>
</dbReference>
<organism evidence="2 3">
    <name type="scientific">Candidatus Giovannonibacteria bacterium GW2011_GWA2_44_13b</name>
    <dbReference type="NCBI Taxonomy" id="1618647"/>
    <lineage>
        <taxon>Bacteria</taxon>
        <taxon>Candidatus Giovannoniibacteriota</taxon>
    </lineage>
</organism>
<protein>
    <submittedName>
        <fullName evidence="2">Uncharacterized protein</fullName>
    </submittedName>
</protein>
<evidence type="ECO:0000256" key="1">
    <source>
        <dbReference type="SAM" id="MobiDB-lite"/>
    </source>
</evidence>
<sequence length="102" mass="11919">MLQEKISPQEENKENKALVKKEPKELKKPFRLEDIEFVRPLKSMTAKEVLEEMKKQGIRPLTLDEAQALLKKSQADQIKSEGTDIVPEYKEIDEEQKQLPEK</sequence>
<feature type="compositionally biased region" description="Basic and acidic residues" evidence="1">
    <location>
        <begin position="7"/>
        <end position="20"/>
    </location>
</feature>
<feature type="region of interest" description="Disordered" evidence="1">
    <location>
        <begin position="72"/>
        <end position="102"/>
    </location>
</feature>
<feature type="compositionally biased region" description="Basic and acidic residues" evidence="1">
    <location>
        <begin position="78"/>
        <end position="102"/>
    </location>
</feature>
<dbReference type="AlphaFoldDB" id="A0A0G1H4H0"/>
<evidence type="ECO:0000313" key="2">
    <source>
        <dbReference type="EMBL" id="KKT41398.1"/>
    </source>
</evidence>
<accession>A0A0G1H4H0</accession>
<reference evidence="2 3" key="1">
    <citation type="journal article" date="2015" name="Nature">
        <title>rRNA introns, odd ribosomes, and small enigmatic genomes across a large radiation of phyla.</title>
        <authorList>
            <person name="Brown C.T."/>
            <person name="Hug L.A."/>
            <person name="Thomas B.C."/>
            <person name="Sharon I."/>
            <person name="Castelle C.J."/>
            <person name="Singh A."/>
            <person name="Wilkins M.J."/>
            <person name="Williams K.H."/>
            <person name="Banfield J.F."/>
        </authorList>
    </citation>
    <scope>NUCLEOTIDE SEQUENCE [LARGE SCALE GENOMIC DNA]</scope>
</reference>
<name>A0A0G1H4H0_9BACT</name>
<dbReference type="EMBL" id="LCHU01000008">
    <property type="protein sequence ID" value="KKT41398.1"/>
    <property type="molecule type" value="Genomic_DNA"/>
</dbReference>
<gene>
    <name evidence="2" type="ORF">UW30_C0008G0017</name>
</gene>
<feature type="region of interest" description="Disordered" evidence="1">
    <location>
        <begin position="1"/>
        <end position="20"/>
    </location>
</feature>
<proteinExistence type="predicted"/>